<comment type="caution">
    <text evidence="2">The sequence shown here is derived from an EMBL/GenBank/DDBJ whole genome shotgun (WGS) entry which is preliminary data.</text>
</comment>
<reference evidence="3" key="1">
    <citation type="journal article" date="2019" name="Int. J. Syst. Evol. Microbiol.">
        <title>The Global Catalogue of Microorganisms (GCM) 10K type strain sequencing project: providing services to taxonomists for standard genome sequencing and annotation.</title>
        <authorList>
            <consortium name="The Broad Institute Genomics Platform"/>
            <consortium name="The Broad Institute Genome Sequencing Center for Infectious Disease"/>
            <person name="Wu L."/>
            <person name="Ma J."/>
        </authorList>
    </citation>
    <scope>NUCLEOTIDE SEQUENCE [LARGE SCALE GENOMIC DNA]</scope>
    <source>
        <strain evidence="3">CCUG 48884</strain>
    </source>
</reference>
<dbReference type="Proteomes" id="UP001597158">
    <property type="component" value="Unassembled WGS sequence"/>
</dbReference>
<accession>A0ABW3WA31</accession>
<evidence type="ECO:0000313" key="3">
    <source>
        <dbReference type="Proteomes" id="UP001597158"/>
    </source>
</evidence>
<sequence>MSESDTRYSVTRTGGRTFRVAAARKGGANDLTAALAEAAGDAPEFHAGYQAAQRYLAFGRALRTLREAHGMTQKALSERTGIDQADLSRIENGVWGKRGISVLTMERILAELGHRLEFSIVPIEQASGQVAQGGEAPPWVELAPQGQRLDASAGARTGLPPWIEEVPDDAPQDLAPGALRNALAGVLEDAVFKAALDREWRAAFAKRRRRATLARSSARPATLKK</sequence>
<gene>
    <name evidence="2" type="ORF">ACFQ4M_03515</name>
</gene>
<dbReference type="SMART" id="SM00530">
    <property type="entry name" value="HTH_XRE"/>
    <property type="match status" value="1"/>
</dbReference>
<organism evidence="2 3">
    <name type="scientific">Thauera mechernichensis</name>
    <dbReference type="NCBI Taxonomy" id="82788"/>
    <lineage>
        <taxon>Bacteria</taxon>
        <taxon>Pseudomonadati</taxon>
        <taxon>Pseudomonadota</taxon>
        <taxon>Betaproteobacteria</taxon>
        <taxon>Rhodocyclales</taxon>
        <taxon>Zoogloeaceae</taxon>
        <taxon>Thauera</taxon>
    </lineage>
</organism>
<proteinExistence type="predicted"/>
<dbReference type="Pfam" id="PF01381">
    <property type="entry name" value="HTH_3"/>
    <property type="match status" value="1"/>
</dbReference>
<dbReference type="InterPro" id="IPR010982">
    <property type="entry name" value="Lambda_DNA-bd_dom_sf"/>
</dbReference>
<evidence type="ECO:0000259" key="1">
    <source>
        <dbReference type="PROSITE" id="PS50943"/>
    </source>
</evidence>
<dbReference type="RefSeq" id="WP_277830240.1">
    <property type="nucleotide sequence ID" value="NZ_JARQZE010000001.1"/>
</dbReference>
<protein>
    <submittedName>
        <fullName evidence="2">Helix-turn-helix domain-containing protein</fullName>
    </submittedName>
</protein>
<feature type="domain" description="HTH cro/C1-type" evidence="1">
    <location>
        <begin position="62"/>
        <end position="123"/>
    </location>
</feature>
<dbReference type="InterPro" id="IPR001387">
    <property type="entry name" value="Cro/C1-type_HTH"/>
</dbReference>
<dbReference type="PROSITE" id="PS50943">
    <property type="entry name" value="HTH_CROC1"/>
    <property type="match status" value="1"/>
</dbReference>
<dbReference type="SUPFAM" id="SSF47413">
    <property type="entry name" value="lambda repressor-like DNA-binding domains"/>
    <property type="match status" value="1"/>
</dbReference>
<dbReference type="CDD" id="cd00093">
    <property type="entry name" value="HTH_XRE"/>
    <property type="match status" value="1"/>
</dbReference>
<dbReference type="Gene3D" id="1.10.260.40">
    <property type="entry name" value="lambda repressor-like DNA-binding domains"/>
    <property type="match status" value="1"/>
</dbReference>
<evidence type="ECO:0000313" key="2">
    <source>
        <dbReference type="EMBL" id="MFD1262636.1"/>
    </source>
</evidence>
<name>A0ABW3WA31_9RHOO</name>
<dbReference type="EMBL" id="JBHTMC010000006">
    <property type="protein sequence ID" value="MFD1262636.1"/>
    <property type="molecule type" value="Genomic_DNA"/>
</dbReference>
<keyword evidence="3" id="KW-1185">Reference proteome</keyword>